<dbReference type="Proteomes" id="UP001498476">
    <property type="component" value="Unassembled WGS sequence"/>
</dbReference>
<dbReference type="NCBIfam" id="TIGR00229">
    <property type="entry name" value="sensory_box"/>
    <property type="match status" value="1"/>
</dbReference>
<evidence type="ECO:0000259" key="5">
    <source>
        <dbReference type="PROSITE" id="PS50113"/>
    </source>
</evidence>
<feature type="region of interest" description="Disordered" evidence="4">
    <location>
        <begin position="1"/>
        <end position="59"/>
    </location>
</feature>
<keyword evidence="2" id="KW-0288">FMN</keyword>
<organism evidence="6 7">
    <name type="scientific">Neonectria punicea</name>
    <dbReference type="NCBI Taxonomy" id="979145"/>
    <lineage>
        <taxon>Eukaryota</taxon>
        <taxon>Fungi</taxon>
        <taxon>Dikarya</taxon>
        <taxon>Ascomycota</taxon>
        <taxon>Pezizomycotina</taxon>
        <taxon>Sordariomycetes</taxon>
        <taxon>Hypocreomycetidae</taxon>
        <taxon>Hypocreales</taxon>
        <taxon>Nectriaceae</taxon>
        <taxon>Neonectria</taxon>
    </lineage>
</organism>
<gene>
    <name evidence="6" type="ORF">QQX98_012659</name>
</gene>
<name>A0ABR1GIJ6_9HYPO</name>
<dbReference type="EMBL" id="JAZAVJ010000399">
    <property type="protein sequence ID" value="KAK7397966.1"/>
    <property type="molecule type" value="Genomic_DNA"/>
</dbReference>
<dbReference type="InterPro" id="IPR035965">
    <property type="entry name" value="PAS-like_dom_sf"/>
</dbReference>
<dbReference type="PANTHER" id="PTHR47429">
    <property type="entry name" value="PROTEIN TWIN LOV 1"/>
    <property type="match status" value="1"/>
</dbReference>
<dbReference type="InterPro" id="IPR000014">
    <property type="entry name" value="PAS"/>
</dbReference>
<dbReference type="SUPFAM" id="SSF48097">
    <property type="entry name" value="Regulator of G-protein signaling, RGS"/>
    <property type="match status" value="1"/>
</dbReference>
<dbReference type="InterPro" id="IPR000700">
    <property type="entry name" value="PAS-assoc_C"/>
</dbReference>
<dbReference type="CDD" id="cd00130">
    <property type="entry name" value="PAS"/>
    <property type="match status" value="1"/>
</dbReference>
<dbReference type="Gene3D" id="3.30.450.20">
    <property type="entry name" value="PAS domain"/>
    <property type="match status" value="1"/>
</dbReference>
<proteinExistence type="predicted"/>
<evidence type="ECO:0000256" key="1">
    <source>
        <dbReference type="ARBA" id="ARBA00022630"/>
    </source>
</evidence>
<dbReference type="PROSITE" id="PS50113">
    <property type="entry name" value="PAC"/>
    <property type="match status" value="1"/>
</dbReference>
<evidence type="ECO:0000313" key="6">
    <source>
        <dbReference type="EMBL" id="KAK7397966.1"/>
    </source>
</evidence>
<evidence type="ECO:0000256" key="4">
    <source>
        <dbReference type="SAM" id="MobiDB-lite"/>
    </source>
</evidence>
<evidence type="ECO:0000313" key="7">
    <source>
        <dbReference type="Proteomes" id="UP001498476"/>
    </source>
</evidence>
<comment type="caution">
    <text evidence="6">The sequence shown here is derived from an EMBL/GenBank/DDBJ whole genome shotgun (WGS) entry which is preliminary data.</text>
</comment>
<accession>A0ABR1GIJ6</accession>
<feature type="region of interest" description="Disordered" evidence="4">
    <location>
        <begin position="615"/>
        <end position="635"/>
    </location>
</feature>
<evidence type="ECO:0000256" key="3">
    <source>
        <dbReference type="ARBA" id="ARBA00022991"/>
    </source>
</evidence>
<dbReference type="Pfam" id="PF13426">
    <property type="entry name" value="PAS_9"/>
    <property type="match status" value="1"/>
</dbReference>
<dbReference type="SUPFAM" id="SSF55785">
    <property type="entry name" value="PYP-like sensor domain (PAS domain)"/>
    <property type="match status" value="1"/>
</dbReference>
<feature type="compositionally biased region" description="Polar residues" evidence="4">
    <location>
        <begin position="26"/>
        <end position="36"/>
    </location>
</feature>
<feature type="region of interest" description="Disordered" evidence="4">
    <location>
        <begin position="446"/>
        <end position="483"/>
    </location>
</feature>
<dbReference type="InterPro" id="IPR044926">
    <property type="entry name" value="RGS_subdomain_2"/>
</dbReference>
<keyword evidence="1" id="KW-0285">Flavoprotein</keyword>
<evidence type="ECO:0000256" key="2">
    <source>
        <dbReference type="ARBA" id="ARBA00022643"/>
    </source>
</evidence>
<keyword evidence="3" id="KW-0157">Chromophore</keyword>
<dbReference type="Gene3D" id="1.10.167.10">
    <property type="entry name" value="Regulator of G-protein Signalling 4, domain 2"/>
    <property type="match status" value="1"/>
</dbReference>
<keyword evidence="7" id="KW-1185">Reference proteome</keyword>
<dbReference type="InterPro" id="IPR036305">
    <property type="entry name" value="RGS_sf"/>
</dbReference>
<feature type="compositionally biased region" description="Pro residues" evidence="4">
    <location>
        <begin position="454"/>
        <end position="465"/>
    </location>
</feature>
<dbReference type="PANTHER" id="PTHR47429:SF2">
    <property type="entry name" value="PROTEIN TWIN LOV 1"/>
    <property type="match status" value="1"/>
</dbReference>
<reference evidence="6 7" key="1">
    <citation type="journal article" date="2025" name="Microbiol. Resour. Announc.">
        <title>Draft genome sequences for Neonectria magnoliae and Neonectria punicea, canker pathogens of Liriodendron tulipifera and Acer saccharum in West Virginia.</title>
        <authorList>
            <person name="Petronek H.M."/>
            <person name="Kasson M.T."/>
            <person name="Metheny A.M."/>
            <person name="Stauder C.M."/>
            <person name="Lovett B."/>
            <person name="Lynch S.C."/>
            <person name="Garnas J.R."/>
            <person name="Kasson L.R."/>
            <person name="Stajich J.E."/>
        </authorList>
    </citation>
    <scope>NUCLEOTIDE SEQUENCE [LARGE SCALE GENOMIC DNA]</scope>
    <source>
        <strain evidence="6 7">NRRL 64653</strain>
    </source>
</reference>
<sequence>MPTLNSLRTFEPPLPPFAEFERRRSTTSTNAESVGSSLRGLTASPTQRSKNGARPKSAKFSAYRLRSNSGLSLHTNEDLLRQYTDYHPDGSPRVAMYGASSGGERLRSIDSITTSSQRSSITFTDSDTSADLPIPDFVGRDMFDMVVKDPAASAQLWKFAASRGVGQNVEYLMKIRDYINSLEQVVIQLSTISTSYTSITATSPINLPTPMSKTLNTNIKHLTTSLIPSLENMFLESKGYVEQRILREIFPAFVKQQLSLCTSVALSADAEGDSPPSPFPGLKGSFCLTDPVKPGNPMVYLSDEFQDVTGYSRAEVMSRNCRLLQGPQTDRDAIANIRASIWRGEECSELVLNFRRDGQPFWNLLYLCPLQDAAGKTRFYMGAQVDVSSSIESNDEVLKMLAYGSVEEDKTPERSSPRWATEVMPDVDLEELTAVKSNSQVKSPKKNFFKSFMKPPPAPLSPPLSPRRSLDRPRSSAGPSLEKTYSTRTVLKRLSTPPDMMTTPYSRYMVLEHVPSYPASLGAMPLDQEMRYPPKLSISFFSQAMVDALDLGMAADAIRQKDVFDVLAEQATIPSVTKAFKSTVRDVVVRDGKSISLDLALTNHIPRRANMTRVMSGESGETGREKKPAKMMSHWSPLKDADGRVKYVVLIISPL</sequence>
<protein>
    <recommendedName>
        <fullName evidence="5">PAC domain-containing protein</fullName>
    </recommendedName>
</protein>
<feature type="domain" description="PAC" evidence="5">
    <location>
        <begin position="346"/>
        <end position="399"/>
    </location>
</feature>